<dbReference type="Proteomes" id="UP000274429">
    <property type="component" value="Unassembled WGS sequence"/>
</dbReference>
<sequence>MQCKVESEEAKGCVNRVPLASTCACRGRVICAVCIETVEARRDGTCGGSGDSEGVGAVGKAERGDAISPTAPRAHNRRIDAALRVDARSTCVQQLDYRRTLPRPADLQQPPRCHIITTPSTPPLRLTSLTYANACDSPITSRIGASLDCPMCHRCHSWLRPRVAPISWLVGAILTSTRIRLAEVSGLRSRIGGRRERLTVIARTRAMRRC</sequence>
<feature type="compositionally biased region" description="Gly residues" evidence="1">
    <location>
        <begin position="45"/>
        <end position="57"/>
    </location>
</feature>
<dbReference type="WBParaSite" id="TTAC_0000932101-mRNA-1">
    <property type="protein sequence ID" value="TTAC_0000932101-mRNA-1"/>
    <property type="gene ID" value="TTAC_0000932101"/>
</dbReference>
<protein>
    <submittedName>
        <fullName evidence="2 4">Uncharacterized protein</fullName>
    </submittedName>
</protein>
<accession>A0A0R3X710</accession>
<organism evidence="4">
    <name type="scientific">Hydatigena taeniaeformis</name>
    <name type="common">Feline tapeworm</name>
    <name type="synonym">Taenia taeniaeformis</name>
    <dbReference type="NCBI Taxonomy" id="6205"/>
    <lineage>
        <taxon>Eukaryota</taxon>
        <taxon>Metazoa</taxon>
        <taxon>Spiralia</taxon>
        <taxon>Lophotrochozoa</taxon>
        <taxon>Platyhelminthes</taxon>
        <taxon>Cestoda</taxon>
        <taxon>Eucestoda</taxon>
        <taxon>Cyclophyllidea</taxon>
        <taxon>Taeniidae</taxon>
        <taxon>Hydatigera</taxon>
    </lineage>
</organism>
<feature type="region of interest" description="Disordered" evidence="1">
    <location>
        <begin position="45"/>
        <end position="71"/>
    </location>
</feature>
<name>A0A0R3X710_HYDTA</name>
<evidence type="ECO:0000313" key="3">
    <source>
        <dbReference type="Proteomes" id="UP000274429"/>
    </source>
</evidence>
<proteinExistence type="predicted"/>
<evidence type="ECO:0000313" key="2">
    <source>
        <dbReference type="EMBL" id="VDM34072.1"/>
    </source>
</evidence>
<evidence type="ECO:0000256" key="1">
    <source>
        <dbReference type="SAM" id="MobiDB-lite"/>
    </source>
</evidence>
<dbReference type="AlphaFoldDB" id="A0A0R3X710"/>
<dbReference type="EMBL" id="UYWX01020754">
    <property type="protein sequence ID" value="VDM34072.1"/>
    <property type="molecule type" value="Genomic_DNA"/>
</dbReference>
<gene>
    <name evidence="2" type="ORF">TTAC_LOCUS9306</name>
</gene>
<keyword evidence="3" id="KW-1185">Reference proteome</keyword>
<reference evidence="2 3" key="2">
    <citation type="submission" date="2018-11" db="EMBL/GenBank/DDBJ databases">
        <authorList>
            <consortium name="Pathogen Informatics"/>
        </authorList>
    </citation>
    <scope>NUCLEOTIDE SEQUENCE [LARGE SCALE GENOMIC DNA]</scope>
</reference>
<evidence type="ECO:0000313" key="4">
    <source>
        <dbReference type="WBParaSite" id="TTAC_0000932101-mRNA-1"/>
    </source>
</evidence>
<reference evidence="4" key="1">
    <citation type="submission" date="2017-02" db="UniProtKB">
        <authorList>
            <consortium name="WormBaseParasite"/>
        </authorList>
    </citation>
    <scope>IDENTIFICATION</scope>
</reference>